<proteinExistence type="predicted"/>
<name>A0ACB6ZA38_THEGA</name>
<evidence type="ECO:0000313" key="2">
    <source>
        <dbReference type="Proteomes" id="UP000886501"/>
    </source>
</evidence>
<reference evidence="1" key="2">
    <citation type="journal article" date="2020" name="Nat. Commun.">
        <title>Large-scale genome sequencing of mycorrhizal fungi provides insights into the early evolution of symbiotic traits.</title>
        <authorList>
            <person name="Miyauchi S."/>
            <person name="Kiss E."/>
            <person name="Kuo A."/>
            <person name="Drula E."/>
            <person name="Kohler A."/>
            <person name="Sanchez-Garcia M."/>
            <person name="Morin E."/>
            <person name="Andreopoulos B."/>
            <person name="Barry K.W."/>
            <person name="Bonito G."/>
            <person name="Buee M."/>
            <person name="Carver A."/>
            <person name="Chen C."/>
            <person name="Cichocki N."/>
            <person name="Clum A."/>
            <person name="Culley D."/>
            <person name="Crous P.W."/>
            <person name="Fauchery L."/>
            <person name="Girlanda M."/>
            <person name="Hayes R.D."/>
            <person name="Keri Z."/>
            <person name="LaButti K."/>
            <person name="Lipzen A."/>
            <person name="Lombard V."/>
            <person name="Magnuson J."/>
            <person name="Maillard F."/>
            <person name="Murat C."/>
            <person name="Nolan M."/>
            <person name="Ohm R.A."/>
            <person name="Pangilinan J."/>
            <person name="Pereira M.F."/>
            <person name="Perotto S."/>
            <person name="Peter M."/>
            <person name="Pfister S."/>
            <person name="Riley R."/>
            <person name="Sitrit Y."/>
            <person name="Stielow J.B."/>
            <person name="Szollosi G."/>
            <person name="Zifcakova L."/>
            <person name="Stursova M."/>
            <person name="Spatafora J.W."/>
            <person name="Tedersoo L."/>
            <person name="Vaario L.M."/>
            <person name="Yamada A."/>
            <person name="Yan M."/>
            <person name="Wang P."/>
            <person name="Xu J."/>
            <person name="Bruns T."/>
            <person name="Baldrian P."/>
            <person name="Vilgalys R."/>
            <person name="Dunand C."/>
            <person name="Henrissat B."/>
            <person name="Grigoriev I.V."/>
            <person name="Hibbett D."/>
            <person name="Nagy L.G."/>
            <person name="Martin F.M."/>
        </authorList>
    </citation>
    <scope>NUCLEOTIDE SEQUENCE</scope>
    <source>
        <strain evidence="1">P2</strain>
    </source>
</reference>
<comment type="caution">
    <text evidence="1">The sequence shown here is derived from an EMBL/GenBank/DDBJ whole genome shotgun (WGS) entry which is preliminary data.</text>
</comment>
<accession>A0ACB6ZA38</accession>
<dbReference type="EMBL" id="MU118060">
    <property type="protein sequence ID" value="KAF9646364.1"/>
    <property type="molecule type" value="Genomic_DNA"/>
</dbReference>
<organism evidence="1 2">
    <name type="scientific">Thelephora ganbajun</name>
    <name type="common">Ganba fungus</name>
    <dbReference type="NCBI Taxonomy" id="370292"/>
    <lineage>
        <taxon>Eukaryota</taxon>
        <taxon>Fungi</taxon>
        <taxon>Dikarya</taxon>
        <taxon>Basidiomycota</taxon>
        <taxon>Agaricomycotina</taxon>
        <taxon>Agaricomycetes</taxon>
        <taxon>Thelephorales</taxon>
        <taxon>Thelephoraceae</taxon>
        <taxon>Thelephora</taxon>
    </lineage>
</organism>
<dbReference type="Proteomes" id="UP000886501">
    <property type="component" value="Unassembled WGS sequence"/>
</dbReference>
<keyword evidence="2" id="KW-1185">Reference proteome</keyword>
<reference evidence="1" key="1">
    <citation type="submission" date="2019-10" db="EMBL/GenBank/DDBJ databases">
        <authorList>
            <consortium name="DOE Joint Genome Institute"/>
            <person name="Kuo A."/>
            <person name="Miyauchi S."/>
            <person name="Kiss E."/>
            <person name="Drula E."/>
            <person name="Kohler A."/>
            <person name="Sanchez-Garcia M."/>
            <person name="Andreopoulos B."/>
            <person name="Barry K.W."/>
            <person name="Bonito G."/>
            <person name="Buee M."/>
            <person name="Carver A."/>
            <person name="Chen C."/>
            <person name="Cichocki N."/>
            <person name="Clum A."/>
            <person name="Culley D."/>
            <person name="Crous P.W."/>
            <person name="Fauchery L."/>
            <person name="Girlanda M."/>
            <person name="Hayes R."/>
            <person name="Keri Z."/>
            <person name="Labutti K."/>
            <person name="Lipzen A."/>
            <person name="Lombard V."/>
            <person name="Magnuson J."/>
            <person name="Maillard F."/>
            <person name="Morin E."/>
            <person name="Murat C."/>
            <person name="Nolan M."/>
            <person name="Ohm R."/>
            <person name="Pangilinan J."/>
            <person name="Pereira M."/>
            <person name="Perotto S."/>
            <person name="Peter M."/>
            <person name="Riley R."/>
            <person name="Sitrit Y."/>
            <person name="Stielow B."/>
            <person name="Szollosi G."/>
            <person name="Zifcakova L."/>
            <person name="Stursova M."/>
            <person name="Spatafora J.W."/>
            <person name="Tedersoo L."/>
            <person name="Vaario L.-M."/>
            <person name="Yamada A."/>
            <person name="Yan M."/>
            <person name="Wang P."/>
            <person name="Xu J."/>
            <person name="Bruns T."/>
            <person name="Baldrian P."/>
            <person name="Vilgalys R."/>
            <person name="Henrissat B."/>
            <person name="Grigoriev I.V."/>
            <person name="Hibbett D."/>
            <person name="Nagy L.G."/>
            <person name="Martin F.M."/>
        </authorList>
    </citation>
    <scope>NUCLEOTIDE SEQUENCE</scope>
    <source>
        <strain evidence="1">P2</strain>
    </source>
</reference>
<gene>
    <name evidence="1" type="ORF">BDM02DRAFT_3118791</name>
</gene>
<protein>
    <submittedName>
        <fullName evidence="1">PRTase-like protein</fullName>
    </submittedName>
</protein>
<evidence type="ECO:0000313" key="1">
    <source>
        <dbReference type="EMBL" id="KAF9646364.1"/>
    </source>
</evidence>
<sequence length="199" mass="22522">MAEQPQQLRATYNDVHKLIRESVKRIADFKPNLIIAIGGGGFFPARVLRTFLKDPTTNKDIPIHAIGLSLYEPVLGVTPERLGTEVVRIQWPASAKIFLGKRILIVDEVDDSRTTLQYALAELQKDVNAELQKLSESERDKNHPEFAVFVVHNKLKEKVGKLPATIPYYTGAEVPDLWLAYPWEAEDIDEHDRLAALQK</sequence>